<dbReference type="GO" id="GO:0008933">
    <property type="term" value="F:peptidoglycan lytic transglycosylase activity"/>
    <property type="evidence" value="ECO:0007669"/>
    <property type="project" value="TreeGrafter"/>
</dbReference>
<dbReference type="EMBL" id="JABJRC010000004">
    <property type="protein sequence ID" value="NOL42548.1"/>
    <property type="molecule type" value="Genomic_DNA"/>
</dbReference>
<evidence type="ECO:0000259" key="3">
    <source>
        <dbReference type="Pfam" id="PF13406"/>
    </source>
</evidence>
<dbReference type="GO" id="GO:0009253">
    <property type="term" value="P:peptidoglycan catabolic process"/>
    <property type="evidence" value="ECO:0007669"/>
    <property type="project" value="TreeGrafter"/>
</dbReference>
<dbReference type="SUPFAM" id="SSF53955">
    <property type="entry name" value="Lysozyme-like"/>
    <property type="match status" value="1"/>
</dbReference>
<feature type="compositionally biased region" description="Polar residues" evidence="1">
    <location>
        <begin position="297"/>
        <end position="317"/>
    </location>
</feature>
<feature type="region of interest" description="Disordered" evidence="1">
    <location>
        <begin position="275"/>
        <end position="371"/>
    </location>
</feature>
<organism evidence="5 6">
    <name type="scientific">Kribbella sandramycini</name>
    <dbReference type="NCBI Taxonomy" id="60450"/>
    <lineage>
        <taxon>Bacteria</taxon>
        <taxon>Bacillati</taxon>
        <taxon>Actinomycetota</taxon>
        <taxon>Actinomycetes</taxon>
        <taxon>Propionibacteriales</taxon>
        <taxon>Kribbellaceae</taxon>
        <taxon>Kribbella</taxon>
    </lineage>
</organism>
<dbReference type="Pfam" id="PF13406">
    <property type="entry name" value="SLT_2"/>
    <property type="match status" value="1"/>
</dbReference>
<gene>
    <name evidence="4" type="ORF">HNR71_000487</name>
    <name evidence="5" type="ORF">HPO96_20080</name>
</gene>
<evidence type="ECO:0000313" key="4">
    <source>
        <dbReference type="EMBL" id="MBB6564850.1"/>
    </source>
</evidence>
<keyword evidence="2" id="KW-0732">Signal</keyword>
<dbReference type="AlphaFoldDB" id="A0A7Y4L1F2"/>
<feature type="chain" id="PRO_5036217681" evidence="2">
    <location>
        <begin position="34"/>
        <end position="456"/>
    </location>
</feature>
<reference evidence="5 6" key="1">
    <citation type="submission" date="2020-05" db="EMBL/GenBank/DDBJ databases">
        <title>Genome sequence of Kribbella sandramycini ATCC 39419.</title>
        <authorList>
            <person name="Maclea K.S."/>
            <person name="Fair J.L."/>
        </authorList>
    </citation>
    <scope>NUCLEOTIDE SEQUENCE [LARGE SCALE GENOMIC DNA]</scope>
    <source>
        <strain evidence="5 6">ATCC 39419</strain>
    </source>
</reference>
<feature type="domain" description="Transglycosylase SLT" evidence="3">
    <location>
        <begin position="182"/>
        <end position="223"/>
    </location>
</feature>
<dbReference type="PANTHER" id="PTHR30163">
    <property type="entry name" value="MEMBRANE-BOUND LYTIC MUREIN TRANSGLYCOSYLASE B"/>
    <property type="match status" value="1"/>
</dbReference>
<dbReference type="EMBL" id="JACHKF010000001">
    <property type="protein sequence ID" value="MBB6564850.1"/>
    <property type="molecule type" value="Genomic_DNA"/>
</dbReference>
<dbReference type="PANTHER" id="PTHR30163:SF8">
    <property type="entry name" value="LYTIC MUREIN TRANSGLYCOSYLASE"/>
    <property type="match status" value="1"/>
</dbReference>
<evidence type="ECO:0000313" key="5">
    <source>
        <dbReference type="EMBL" id="NOL42548.1"/>
    </source>
</evidence>
<dbReference type="Proteomes" id="UP000534306">
    <property type="component" value="Unassembled WGS sequence"/>
</dbReference>
<comment type="caution">
    <text evidence="5">The sequence shown here is derived from an EMBL/GenBank/DDBJ whole genome shotgun (WGS) entry which is preliminary data.</text>
</comment>
<dbReference type="InterPro" id="IPR031304">
    <property type="entry name" value="SLT_2"/>
</dbReference>
<reference evidence="4 7" key="2">
    <citation type="submission" date="2020-08" db="EMBL/GenBank/DDBJ databases">
        <title>Sequencing the genomes of 1000 actinobacteria strains.</title>
        <authorList>
            <person name="Klenk H.-P."/>
        </authorList>
    </citation>
    <scope>NUCLEOTIDE SEQUENCE [LARGE SCALE GENOMIC DNA]</scope>
    <source>
        <strain evidence="4 7">DSM 15626</strain>
    </source>
</reference>
<feature type="signal peptide" evidence="2">
    <location>
        <begin position="1"/>
        <end position="33"/>
    </location>
</feature>
<keyword evidence="6" id="KW-1185">Reference proteome</keyword>
<accession>A0A7Y4L1F2</accession>
<feature type="compositionally biased region" description="Low complexity" evidence="1">
    <location>
        <begin position="327"/>
        <end position="348"/>
    </location>
</feature>
<dbReference type="RefSeq" id="WP_171675020.1">
    <property type="nucleotide sequence ID" value="NZ_BAAAGT010000001.1"/>
</dbReference>
<dbReference type="CDD" id="cd13399">
    <property type="entry name" value="Slt35-like"/>
    <property type="match status" value="1"/>
</dbReference>
<evidence type="ECO:0000256" key="1">
    <source>
        <dbReference type="SAM" id="MobiDB-lite"/>
    </source>
</evidence>
<dbReference type="InterPro" id="IPR043426">
    <property type="entry name" value="MltB-like"/>
</dbReference>
<evidence type="ECO:0000313" key="6">
    <source>
        <dbReference type="Proteomes" id="UP000534306"/>
    </source>
</evidence>
<sequence length="456" mass="46724">MAKGKRRATGSGWRSVAPLIPLALFASAFTVSATDDPAVATASLEQGMSGKDSVVVPNTPIAEPANVPVPGKVGHGVDPGEPENQVVSGLSRNGIPKGALKAYSRTQQLIGQADPGCHLPWTLVAAIGRVESNHGRFGGSMLNSKGVAVPGIFGPRLDGLTTAKISDTDAGAFDGDTAFDRAVGPMQFIPSTWRAMGVDGDGDGVRNPQDIDDAAMSTGVYLCSGNTDMARSGDLNKALLRYNHSQDYANLVTKIAKAYATGSWIAVGNGTEGDGQGIDRAGDQIGDPDIDAPADQNLPQATDQNTYPTIKPTTGPVQQPGKPGANPTKTPPATSKPPTGKPSTSKPPTTKPSTPPTSKPPTSTPKPPPPGVATLQTAVGLIVGTVGSTVQELTKATQYCQGEMKKVTITNPTQAQLQKCVTAYQTGGAKAVDQVIRNLLSLLGLLGVLGGGILGS</sequence>
<feature type="compositionally biased region" description="Pro residues" evidence="1">
    <location>
        <begin position="349"/>
        <end position="371"/>
    </location>
</feature>
<dbReference type="InterPro" id="IPR023346">
    <property type="entry name" value="Lysozyme-like_dom_sf"/>
</dbReference>
<name>A0A7Y4L1F2_9ACTN</name>
<evidence type="ECO:0000313" key="7">
    <source>
        <dbReference type="Proteomes" id="UP000553957"/>
    </source>
</evidence>
<evidence type="ECO:0000256" key="2">
    <source>
        <dbReference type="SAM" id="SignalP"/>
    </source>
</evidence>
<dbReference type="Proteomes" id="UP000553957">
    <property type="component" value="Unassembled WGS sequence"/>
</dbReference>
<protein>
    <submittedName>
        <fullName evidence="5">Lytic transglycosylase domain-containing protein</fullName>
    </submittedName>
</protein>
<proteinExistence type="predicted"/>
<dbReference type="Gene3D" id="1.10.530.10">
    <property type="match status" value="1"/>
</dbReference>